<feature type="region of interest" description="Disordered" evidence="1">
    <location>
        <begin position="281"/>
        <end position="302"/>
    </location>
</feature>
<evidence type="ECO:0000313" key="2">
    <source>
        <dbReference type="EMBL" id="VDM29590.1"/>
    </source>
</evidence>
<dbReference type="WBParaSite" id="TCNE_0000387301-mRNA-1">
    <property type="protein sequence ID" value="TCNE_0000387301-mRNA-1"/>
    <property type="gene ID" value="TCNE_0000387301"/>
</dbReference>
<protein>
    <submittedName>
        <fullName evidence="2 4">Uncharacterized protein</fullName>
    </submittedName>
</protein>
<keyword evidence="3" id="KW-1185">Reference proteome</keyword>
<gene>
    <name evidence="2" type="ORF">TCNE_LOCUS3873</name>
</gene>
<reference evidence="4" key="1">
    <citation type="submission" date="2016-06" db="UniProtKB">
        <authorList>
            <consortium name="WormBaseParasite"/>
        </authorList>
    </citation>
    <scope>IDENTIFICATION</scope>
</reference>
<feature type="region of interest" description="Disordered" evidence="1">
    <location>
        <begin position="152"/>
        <end position="171"/>
    </location>
</feature>
<evidence type="ECO:0000256" key="1">
    <source>
        <dbReference type="SAM" id="MobiDB-lite"/>
    </source>
</evidence>
<proteinExistence type="predicted"/>
<name>A0A183U5V3_TOXCA</name>
<dbReference type="AlphaFoldDB" id="A0A183U5V3"/>
<dbReference type="EMBL" id="UYWY01005574">
    <property type="protein sequence ID" value="VDM29590.1"/>
    <property type="molecule type" value="Genomic_DNA"/>
</dbReference>
<dbReference type="Pfam" id="PF03057">
    <property type="entry name" value="DUF236"/>
    <property type="match status" value="3"/>
</dbReference>
<dbReference type="InterPro" id="IPR004296">
    <property type="entry name" value="DUF236"/>
</dbReference>
<sequence length="302" mass="33818">MISIGVVYFERWSINRRLILLNEKVNALEARLGTRQLPEPLLQKLCETVGASYDRIKEDRQKAAQDIANDERMLMNETVKADSEPRYDTMHEVRNDVFEMKAEKVIAKAAAEYGNAVDIAKLEKKTLGEGYECYTGDAPPLVQVTKQLKETEKTNTKADVRPEPTQDEVPVDKPEKKALTVAAIGDMNDLQGNKSKKDAENDANLEIRPPANAAMADSNDPNYETLHGLDNKKVFVTYAAMADSNDPNYETLHGLDNKKTIQEETNQKQNTIHPPAYAAMADSNDPNYETLHGIHNSKVKSE</sequence>
<evidence type="ECO:0000313" key="4">
    <source>
        <dbReference type="WBParaSite" id="TCNE_0000387301-mRNA-1"/>
    </source>
</evidence>
<organism evidence="3 4">
    <name type="scientific">Toxocara canis</name>
    <name type="common">Canine roundworm</name>
    <dbReference type="NCBI Taxonomy" id="6265"/>
    <lineage>
        <taxon>Eukaryota</taxon>
        <taxon>Metazoa</taxon>
        <taxon>Ecdysozoa</taxon>
        <taxon>Nematoda</taxon>
        <taxon>Chromadorea</taxon>
        <taxon>Rhabditida</taxon>
        <taxon>Spirurina</taxon>
        <taxon>Ascaridomorpha</taxon>
        <taxon>Ascaridoidea</taxon>
        <taxon>Toxocaridae</taxon>
        <taxon>Toxocara</taxon>
    </lineage>
</organism>
<accession>A0A183U5V3</accession>
<evidence type="ECO:0000313" key="3">
    <source>
        <dbReference type="Proteomes" id="UP000050794"/>
    </source>
</evidence>
<reference evidence="2 3" key="2">
    <citation type="submission" date="2018-11" db="EMBL/GenBank/DDBJ databases">
        <authorList>
            <consortium name="Pathogen Informatics"/>
        </authorList>
    </citation>
    <scope>NUCLEOTIDE SEQUENCE [LARGE SCALE GENOMIC DNA]</scope>
</reference>
<dbReference type="Proteomes" id="UP000050794">
    <property type="component" value="Unassembled WGS sequence"/>
</dbReference>